<evidence type="ECO:0000313" key="1">
    <source>
        <dbReference type="EMBL" id="GBO38020.1"/>
    </source>
</evidence>
<organism evidence="1 3">
    <name type="scientific">Araneus ventricosus</name>
    <name type="common">Orbweaver spider</name>
    <name type="synonym">Epeira ventricosa</name>
    <dbReference type="NCBI Taxonomy" id="182803"/>
    <lineage>
        <taxon>Eukaryota</taxon>
        <taxon>Metazoa</taxon>
        <taxon>Ecdysozoa</taxon>
        <taxon>Arthropoda</taxon>
        <taxon>Chelicerata</taxon>
        <taxon>Arachnida</taxon>
        <taxon>Araneae</taxon>
        <taxon>Araneomorphae</taxon>
        <taxon>Entelegynae</taxon>
        <taxon>Araneoidea</taxon>
        <taxon>Araneidae</taxon>
        <taxon>Araneus</taxon>
    </lineage>
</organism>
<proteinExistence type="predicted"/>
<dbReference type="AlphaFoldDB" id="A0A4Y2WNK3"/>
<evidence type="ECO:0000313" key="2">
    <source>
        <dbReference type="EMBL" id="GBO38024.1"/>
    </source>
</evidence>
<dbReference type="OrthoDB" id="6469059at2759"/>
<reference evidence="1 3" key="1">
    <citation type="journal article" date="2019" name="Sci. Rep.">
        <title>Orb-weaving spider Araneus ventricosus genome elucidates the spidroin gene catalogue.</title>
        <authorList>
            <person name="Kono N."/>
            <person name="Nakamura H."/>
            <person name="Ohtoshi R."/>
            <person name="Moran D.A.P."/>
            <person name="Shinohara A."/>
            <person name="Yoshida Y."/>
            <person name="Fujiwara M."/>
            <person name="Mori M."/>
            <person name="Tomita M."/>
            <person name="Arakawa K."/>
        </authorList>
    </citation>
    <scope>NUCLEOTIDE SEQUENCE [LARGE SCALE GENOMIC DNA]</scope>
</reference>
<evidence type="ECO:0000313" key="3">
    <source>
        <dbReference type="Proteomes" id="UP000499080"/>
    </source>
</evidence>
<protein>
    <submittedName>
        <fullName evidence="1">Uncharacterized protein</fullName>
    </submittedName>
</protein>
<name>A0A4Y2WNK3_ARAVE</name>
<sequence length="93" mass="10193">MTKFLFHEGVLNEWNATTLALAYAEEMQKNANLHVVAGNPESKFKAMSDGYKNFLKSFCLFVPEKFADIASGLGNEMKLIGNQFGKGASIALS</sequence>
<dbReference type="EMBL" id="BGPR01062631">
    <property type="protein sequence ID" value="GBO38024.1"/>
    <property type="molecule type" value="Genomic_DNA"/>
</dbReference>
<dbReference type="Proteomes" id="UP000499080">
    <property type="component" value="Unassembled WGS sequence"/>
</dbReference>
<keyword evidence="3" id="KW-1185">Reference proteome</keyword>
<gene>
    <name evidence="1" type="ORF">AVEN_265039_1</name>
    <name evidence="2" type="ORF">AVEN_72978_1</name>
</gene>
<comment type="caution">
    <text evidence="1">The sequence shown here is derived from an EMBL/GenBank/DDBJ whole genome shotgun (WGS) entry which is preliminary data.</text>
</comment>
<dbReference type="EMBL" id="BGPR01062629">
    <property type="protein sequence ID" value="GBO38020.1"/>
    <property type="molecule type" value="Genomic_DNA"/>
</dbReference>
<accession>A0A4Y2WNK3</accession>